<dbReference type="EMBL" id="JBHRZH010000025">
    <property type="protein sequence ID" value="MFC3764441.1"/>
    <property type="molecule type" value="Genomic_DNA"/>
</dbReference>
<sequence>MRKWLPLLAICLGSFMLILDTTVVTVAIPDIARDLTASLPAMQWVLNLYTLVLAALTLVAGSLADLVGRRRVYLVALTIFAAGSLGSGLATSAGMLIAMRGVQGVGAAAVFATGMALLASRYEGRDRGTALGTLTAVLGMAAALGLLAGGLLTQFLGWRAIFLVNVPLCLVTGWLAVRCFEADAPAGRAGLDLRGVATLLRRPAFLGLLVAVAAPSLLFAAPLYASVWLQSGLGLSPVGAGLVLVPMAAVAFVTSMVVGRRLHQLPKVPLITTALVVAAIGCGMVRVLVHDGWPGLIPGLMLMGVGIGISGPAVSSALFDAVPAERAGLASGVMATFRQLGQAVGVAVLGLAFVGPTGASVGTVYLVAGAVLLASGLVVTVAHRQRRPARV</sequence>
<keyword evidence="4 6" id="KW-1133">Transmembrane helix</keyword>
<dbReference type="Gene3D" id="1.20.1720.10">
    <property type="entry name" value="Multidrug resistance protein D"/>
    <property type="match status" value="1"/>
</dbReference>
<evidence type="ECO:0000256" key="3">
    <source>
        <dbReference type="ARBA" id="ARBA00022692"/>
    </source>
</evidence>
<dbReference type="PANTHER" id="PTHR42718:SF9">
    <property type="entry name" value="MAJOR FACILITATOR SUPERFAMILY MULTIDRUG TRANSPORTER MFSC"/>
    <property type="match status" value="1"/>
</dbReference>
<dbReference type="InterPro" id="IPR036259">
    <property type="entry name" value="MFS_trans_sf"/>
</dbReference>
<evidence type="ECO:0000256" key="5">
    <source>
        <dbReference type="ARBA" id="ARBA00023136"/>
    </source>
</evidence>
<dbReference type="InterPro" id="IPR020846">
    <property type="entry name" value="MFS_dom"/>
</dbReference>
<organism evidence="8 9">
    <name type="scientific">Tenggerimyces flavus</name>
    <dbReference type="NCBI Taxonomy" id="1708749"/>
    <lineage>
        <taxon>Bacteria</taxon>
        <taxon>Bacillati</taxon>
        <taxon>Actinomycetota</taxon>
        <taxon>Actinomycetes</taxon>
        <taxon>Propionibacteriales</taxon>
        <taxon>Nocardioidaceae</taxon>
        <taxon>Tenggerimyces</taxon>
    </lineage>
</organism>
<dbReference type="PRINTS" id="PR01036">
    <property type="entry name" value="TCRTETB"/>
</dbReference>
<proteinExistence type="predicted"/>
<keyword evidence="9" id="KW-1185">Reference proteome</keyword>
<dbReference type="Pfam" id="PF07690">
    <property type="entry name" value="MFS_1"/>
    <property type="match status" value="1"/>
</dbReference>
<feature type="transmembrane region" description="Helical" evidence="6">
    <location>
        <begin position="364"/>
        <end position="382"/>
    </location>
</feature>
<feature type="domain" description="Major facilitator superfamily (MFS) profile" evidence="7">
    <location>
        <begin position="6"/>
        <end position="387"/>
    </location>
</feature>
<name>A0ABV7YGF5_9ACTN</name>
<keyword evidence="2" id="KW-0813">Transport</keyword>
<comment type="caution">
    <text evidence="8">The sequence shown here is derived from an EMBL/GenBank/DDBJ whole genome shotgun (WGS) entry which is preliminary data.</text>
</comment>
<dbReference type="RefSeq" id="WP_205119031.1">
    <property type="nucleotide sequence ID" value="NZ_JAFBCM010000001.1"/>
</dbReference>
<evidence type="ECO:0000313" key="9">
    <source>
        <dbReference type="Proteomes" id="UP001595699"/>
    </source>
</evidence>
<keyword evidence="5 6" id="KW-0472">Membrane</keyword>
<evidence type="ECO:0000256" key="4">
    <source>
        <dbReference type="ARBA" id="ARBA00022989"/>
    </source>
</evidence>
<evidence type="ECO:0000256" key="6">
    <source>
        <dbReference type="SAM" id="Phobius"/>
    </source>
</evidence>
<feature type="transmembrane region" description="Helical" evidence="6">
    <location>
        <begin position="158"/>
        <end position="177"/>
    </location>
</feature>
<dbReference type="Proteomes" id="UP001595699">
    <property type="component" value="Unassembled WGS sequence"/>
</dbReference>
<evidence type="ECO:0000313" key="8">
    <source>
        <dbReference type="EMBL" id="MFC3764441.1"/>
    </source>
</evidence>
<comment type="subcellular location">
    <subcellularLocation>
        <location evidence="1">Cell membrane</location>
        <topology evidence="1">Multi-pass membrane protein</topology>
    </subcellularLocation>
</comment>
<dbReference type="PANTHER" id="PTHR42718">
    <property type="entry name" value="MAJOR FACILITATOR SUPERFAMILY MULTIDRUG TRANSPORTER MFSC"/>
    <property type="match status" value="1"/>
</dbReference>
<feature type="transmembrane region" description="Helical" evidence="6">
    <location>
        <begin position="131"/>
        <end position="152"/>
    </location>
</feature>
<feature type="transmembrane region" description="Helical" evidence="6">
    <location>
        <begin position="340"/>
        <end position="358"/>
    </location>
</feature>
<dbReference type="CDD" id="cd17321">
    <property type="entry name" value="MFS_MMR_MDR_like"/>
    <property type="match status" value="1"/>
</dbReference>
<feature type="transmembrane region" description="Helical" evidence="6">
    <location>
        <begin position="237"/>
        <end position="258"/>
    </location>
</feature>
<reference evidence="9" key="1">
    <citation type="journal article" date="2019" name="Int. J. Syst. Evol. Microbiol.">
        <title>The Global Catalogue of Microorganisms (GCM) 10K type strain sequencing project: providing services to taxonomists for standard genome sequencing and annotation.</title>
        <authorList>
            <consortium name="The Broad Institute Genomics Platform"/>
            <consortium name="The Broad Institute Genome Sequencing Center for Infectious Disease"/>
            <person name="Wu L."/>
            <person name="Ma J."/>
        </authorList>
    </citation>
    <scope>NUCLEOTIDE SEQUENCE [LARGE SCALE GENOMIC DNA]</scope>
    <source>
        <strain evidence="9">CGMCC 4.7241</strain>
    </source>
</reference>
<feature type="transmembrane region" description="Helical" evidence="6">
    <location>
        <begin position="72"/>
        <end position="91"/>
    </location>
</feature>
<evidence type="ECO:0000259" key="7">
    <source>
        <dbReference type="PROSITE" id="PS50850"/>
    </source>
</evidence>
<accession>A0ABV7YGF5</accession>
<feature type="transmembrane region" description="Helical" evidence="6">
    <location>
        <begin position="270"/>
        <end position="289"/>
    </location>
</feature>
<dbReference type="InterPro" id="IPR011701">
    <property type="entry name" value="MFS"/>
</dbReference>
<dbReference type="SUPFAM" id="SSF103473">
    <property type="entry name" value="MFS general substrate transporter"/>
    <property type="match status" value="1"/>
</dbReference>
<feature type="transmembrane region" description="Helical" evidence="6">
    <location>
        <begin position="295"/>
        <end position="319"/>
    </location>
</feature>
<feature type="transmembrane region" description="Helical" evidence="6">
    <location>
        <begin position="204"/>
        <end position="225"/>
    </location>
</feature>
<feature type="transmembrane region" description="Helical" evidence="6">
    <location>
        <begin position="41"/>
        <end position="60"/>
    </location>
</feature>
<dbReference type="PROSITE" id="PS50850">
    <property type="entry name" value="MFS"/>
    <property type="match status" value="1"/>
</dbReference>
<gene>
    <name evidence="8" type="ORF">ACFOUW_26635</name>
</gene>
<feature type="transmembrane region" description="Helical" evidence="6">
    <location>
        <begin position="97"/>
        <end position="119"/>
    </location>
</feature>
<evidence type="ECO:0000256" key="2">
    <source>
        <dbReference type="ARBA" id="ARBA00022448"/>
    </source>
</evidence>
<keyword evidence="3 6" id="KW-0812">Transmembrane</keyword>
<evidence type="ECO:0000256" key="1">
    <source>
        <dbReference type="ARBA" id="ARBA00004651"/>
    </source>
</evidence>
<protein>
    <submittedName>
        <fullName evidence="8">MFS transporter</fullName>
    </submittedName>
</protein>